<dbReference type="InterPro" id="IPR036419">
    <property type="entry name" value="Ribosomal_S3_C_sf"/>
</dbReference>
<protein>
    <recommendedName>
        <fullName evidence="7 8">Small ribosomal subunit protein uS3</fullName>
    </recommendedName>
</protein>
<dbReference type="HAMAP" id="MF_01309_B">
    <property type="entry name" value="Ribosomal_uS3_B"/>
    <property type="match status" value="1"/>
</dbReference>
<evidence type="ECO:0000259" key="9">
    <source>
        <dbReference type="PROSITE" id="PS50823"/>
    </source>
</evidence>
<dbReference type="Gene3D" id="3.30.300.20">
    <property type="match status" value="1"/>
</dbReference>
<dbReference type="GO" id="GO:0019843">
    <property type="term" value="F:rRNA binding"/>
    <property type="evidence" value="ECO:0007669"/>
    <property type="project" value="UniProtKB-UniRule"/>
</dbReference>
<keyword evidence="5 8" id="KW-0687">Ribonucleoprotein</keyword>
<dbReference type="GO" id="GO:0022627">
    <property type="term" value="C:cytosolic small ribosomal subunit"/>
    <property type="evidence" value="ECO:0007669"/>
    <property type="project" value="TreeGrafter"/>
</dbReference>
<dbReference type="Pfam" id="PF00189">
    <property type="entry name" value="Ribosomal_S3_C"/>
    <property type="match status" value="1"/>
</dbReference>
<keyword evidence="3 8" id="KW-0694">RNA-binding</keyword>
<dbReference type="Gene3D" id="3.30.1140.32">
    <property type="entry name" value="Ribosomal protein S3, C-terminal domain"/>
    <property type="match status" value="1"/>
</dbReference>
<reference evidence="10 11" key="1">
    <citation type="journal article" date="2016" name="Nat. Commun.">
        <title>Thousands of microbial genomes shed light on interconnected biogeochemical processes in an aquifer system.</title>
        <authorList>
            <person name="Anantharaman K."/>
            <person name="Brown C.T."/>
            <person name="Hug L.A."/>
            <person name="Sharon I."/>
            <person name="Castelle C.J."/>
            <person name="Probst A.J."/>
            <person name="Thomas B.C."/>
            <person name="Singh A."/>
            <person name="Wilkins M.J."/>
            <person name="Karaoz U."/>
            <person name="Brodie E.L."/>
            <person name="Williams K.H."/>
            <person name="Hubbard S.S."/>
            <person name="Banfield J.F."/>
        </authorList>
    </citation>
    <scope>NUCLEOTIDE SEQUENCE [LARGE SCALE GENOMIC DNA]</scope>
</reference>
<evidence type="ECO:0000256" key="3">
    <source>
        <dbReference type="ARBA" id="ARBA00022884"/>
    </source>
</evidence>
<dbReference type="PROSITE" id="PS50823">
    <property type="entry name" value="KH_TYPE_2"/>
    <property type="match status" value="1"/>
</dbReference>
<evidence type="ECO:0000256" key="2">
    <source>
        <dbReference type="ARBA" id="ARBA00022730"/>
    </source>
</evidence>
<evidence type="ECO:0000256" key="6">
    <source>
        <dbReference type="ARBA" id="ARBA00024998"/>
    </source>
</evidence>
<sequence length="210" mass="22789">MGQKVNPNAYRLSLKKNWLSRWFADGKRYRDYLLADLKIREAVMSKLVPAGVAEVTIERSGNQTTVNVSVSRPGMVIGRAGTGVEELKKFLAVLSGGPVKLEVKDIKNPDVNAYLVAKNVATQIERRYPPKRAINQAVDRAMRAGAKGVKILISGRIGGAEIARREKAVSGTIPLSSLRADIDYASVAAKTPTAGVLGVKVWVYKGEEIT</sequence>
<keyword evidence="2 8" id="KW-0699">rRNA-binding</keyword>
<evidence type="ECO:0000256" key="8">
    <source>
        <dbReference type="HAMAP-Rule" id="MF_01309"/>
    </source>
</evidence>
<dbReference type="InterPro" id="IPR057258">
    <property type="entry name" value="Ribosomal_uS3"/>
</dbReference>
<comment type="similarity">
    <text evidence="1 8">Belongs to the universal ribosomal protein uS3 family.</text>
</comment>
<dbReference type="GO" id="GO:0003729">
    <property type="term" value="F:mRNA binding"/>
    <property type="evidence" value="ECO:0007669"/>
    <property type="project" value="UniProtKB-UniRule"/>
</dbReference>
<dbReference type="FunFam" id="3.30.300.20:FF:000001">
    <property type="entry name" value="30S ribosomal protein S3"/>
    <property type="match status" value="1"/>
</dbReference>
<dbReference type="NCBIfam" id="TIGR01009">
    <property type="entry name" value="rpsC_bact"/>
    <property type="match status" value="1"/>
</dbReference>
<dbReference type="Proteomes" id="UP000177821">
    <property type="component" value="Unassembled WGS sequence"/>
</dbReference>
<dbReference type="InterPro" id="IPR009019">
    <property type="entry name" value="KH_sf_prok-type"/>
</dbReference>
<dbReference type="SUPFAM" id="SSF54814">
    <property type="entry name" value="Prokaryotic type KH domain (KH-domain type II)"/>
    <property type="match status" value="1"/>
</dbReference>
<dbReference type="PANTHER" id="PTHR11760">
    <property type="entry name" value="30S/40S RIBOSOMAL PROTEIN S3"/>
    <property type="match status" value="1"/>
</dbReference>
<comment type="subunit">
    <text evidence="8">Part of the 30S ribosomal subunit. Forms a tight complex with proteins S10 and S14.</text>
</comment>
<proteinExistence type="inferred from homology"/>
<dbReference type="GO" id="GO:0006412">
    <property type="term" value="P:translation"/>
    <property type="evidence" value="ECO:0007669"/>
    <property type="project" value="UniProtKB-UniRule"/>
</dbReference>
<accession>A0A1G1WLT7</accession>
<comment type="caution">
    <text evidence="10">The sequence shown here is derived from an EMBL/GenBank/DDBJ whole genome shotgun (WGS) entry which is preliminary data.</text>
</comment>
<evidence type="ECO:0000256" key="1">
    <source>
        <dbReference type="ARBA" id="ARBA00010761"/>
    </source>
</evidence>
<dbReference type="InterPro" id="IPR005704">
    <property type="entry name" value="Ribosomal_uS3_bac-typ"/>
</dbReference>
<name>A0A1G1WLT7_9BACT</name>
<dbReference type="CDD" id="cd02412">
    <property type="entry name" value="KH-II_30S_S3"/>
    <property type="match status" value="1"/>
</dbReference>
<gene>
    <name evidence="8" type="primary">rpsC</name>
    <name evidence="10" type="ORF">A3J50_01130</name>
</gene>
<dbReference type="SUPFAM" id="SSF54821">
    <property type="entry name" value="Ribosomal protein S3 C-terminal domain"/>
    <property type="match status" value="1"/>
</dbReference>
<dbReference type="InterPro" id="IPR001351">
    <property type="entry name" value="Ribosomal_uS3_C"/>
</dbReference>
<dbReference type="GO" id="GO:0003735">
    <property type="term" value="F:structural constituent of ribosome"/>
    <property type="evidence" value="ECO:0007669"/>
    <property type="project" value="InterPro"/>
</dbReference>
<dbReference type="EMBL" id="MHCX01000045">
    <property type="protein sequence ID" value="OGY28702.1"/>
    <property type="molecule type" value="Genomic_DNA"/>
</dbReference>
<evidence type="ECO:0000256" key="7">
    <source>
        <dbReference type="ARBA" id="ARBA00035257"/>
    </source>
</evidence>
<feature type="domain" description="KH type-2" evidence="9">
    <location>
        <begin position="39"/>
        <end position="107"/>
    </location>
</feature>
<dbReference type="Pfam" id="PF07650">
    <property type="entry name" value="KH_2"/>
    <property type="match status" value="1"/>
</dbReference>
<dbReference type="AlphaFoldDB" id="A0A1G1WLT7"/>
<dbReference type="InterPro" id="IPR004044">
    <property type="entry name" value="KH_dom_type_2"/>
</dbReference>
<evidence type="ECO:0000313" key="11">
    <source>
        <dbReference type="Proteomes" id="UP000177821"/>
    </source>
</evidence>
<evidence type="ECO:0000313" key="10">
    <source>
        <dbReference type="EMBL" id="OGY28702.1"/>
    </source>
</evidence>
<keyword evidence="4 8" id="KW-0689">Ribosomal protein</keyword>
<evidence type="ECO:0000256" key="5">
    <source>
        <dbReference type="ARBA" id="ARBA00023274"/>
    </source>
</evidence>
<comment type="function">
    <text evidence="6 8">Binds the lower part of the 30S subunit head. Binds mRNA in the 70S ribosome, positioning it for translation.</text>
</comment>
<evidence type="ECO:0000256" key="4">
    <source>
        <dbReference type="ARBA" id="ARBA00022980"/>
    </source>
</evidence>
<dbReference type="InterPro" id="IPR015946">
    <property type="entry name" value="KH_dom-like_a/b"/>
</dbReference>
<organism evidence="10 11">
    <name type="scientific">Candidatus Woykebacteria bacterium RIFCSPHIGHO2_02_FULL_43_16b</name>
    <dbReference type="NCBI Taxonomy" id="1802601"/>
    <lineage>
        <taxon>Bacteria</taxon>
        <taxon>Candidatus Woykeibacteriota</taxon>
    </lineage>
</organism>
<dbReference type="PANTHER" id="PTHR11760:SF19">
    <property type="entry name" value="SMALL RIBOSOMAL SUBUNIT PROTEIN US3C"/>
    <property type="match status" value="1"/>
</dbReference>